<sequence length="495" mass="50690">MTTLLALRGLQEYTRRPLNLVLLVVVPLVFVSLTAGALADFSAALGGSADGGGIEAASAGWAAAILAGIAGFFHVSGSREPDRRLAASGAGTLRVVLARSASALILAAIAAMGALVALAARTGLGDAPRAIGATVLFAFIFLAVGMATGAMVRSEMNGSLLIVFFWIFNVFLSPAMGVDALGLRVLPLHFPSQVVTDVASGHAGALGDLGISLAWAVGGIAVAVAALVATTRPARTGVERRPGAPARLGAGLRYGFREYRRNVVLWVLLIGLPVYFITVSMAVTPDDPTPIELMDGGLRITQVLPMSEIHGAIMVPITVAFLSGLAGLFVVTGSAQGDRRLVLAGYRAREVLAARLGIVTLAALLTTAVTLAVTAFGFSPRDWGAFVLGNVLVALTYGMIGVLIGPLVGRLGGLYVMIMIPFIDGGLAQNPMFDAAPPGWAIGMPAHGAIRVLLDGAFTTTFDQVGGLLLAGAWLIAVAAGATVVFGRLAVPARA</sequence>
<feature type="transmembrane region" description="Helical" evidence="1">
    <location>
        <begin position="468"/>
        <end position="491"/>
    </location>
</feature>
<evidence type="ECO:0000256" key="1">
    <source>
        <dbReference type="SAM" id="Phobius"/>
    </source>
</evidence>
<feature type="transmembrane region" description="Helical" evidence="1">
    <location>
        <begin position="263"/>
        <end position="283"/>
    </location>
</feature>
<feature type="transmembrane region" description="Helical" evidence="1">
    <location>
        <begin position="352"/>
        <end position="377"/>
    </location>
</feature>
<dbReference type="AlphaFoldDB" id="A0A7K3M8P2"/>
<name>A0A7K3M8P2_9ACTN</name>
<feature type="transmembrane region" description="Helical" evidence="1">
    <location>
        <begin position="383"/>
        <end position="404"/>
    </location>
</feature>
<keyword evidence="3" id="KW-1185">Reference proteome</keyword>
<gene>
    <name evidence="2" type="ORF">F7O44_21620</name>
</gene>
<proteinExistence type="predicted"/>
<feature type="transmembrane region" description="Helical" evidence="1">
    <location>
        <begin position="209"/>
        <end position="231"/>
    </location>
</feature>
<reference evidence="2 3" key="1">
    <citation type="submission" date="2019-11" db="EMBL/GenBank/DDBJ databases">
        <authorList>
            <person name="Li X.-J."/>
            <person name="Feng X.-M."/>
        </authorList>
    </citation>
    <scope>NUCLEOTIDE SEQUENCE [LARGE SCALE GENOMIC DNA]</scope>
    <source>
        <strain evidence="2 3">XMNu-373</strain>
    </source>
</reference>
<feature type="transmembrane region" description="Helical" evidence="1">
    <location>
        <begin position="309"/>
        <end position="331"/>
    </location>
</feature>
<accession>A0A7K3M8P2</accession>
<feature type="transmembrane region" description="Helical" evidence="1">
    <location>
        <begin position="411"/>
        <end position="428"/>
    </location>
</feature>
<feature type="transmembrane region" description="Helical" evidence="1">
    <location>
        <begin position="59"/>
        <end position="75"/>
    </location>
</feature>
<keyword evidence="1" id="KW-0472">Membrane</keyword>
<comment type="caution">
    <text evidence="2">The sequence shown here is derived from an EMBL/GenBank/DDBJ whole genome shotgun (WGS) entry which is preliminary data.</text>
</comment>
<feature type="transmembrane region" description="Helical" evidence="1">
    <location>
        <begin position="130"/>
        <end position="152"/>
    </location>
</feature>
<organism evidence="2 3">
    <name type="scientific">Phytoactinopolyspora mesophila</name>
    <dbReference type="NCBI Taxonomy" id="2650750"/>
    <lineage>
        <taxon>Bacteria</taxon>
        <taxon>Bacillati</taxon>
        <taxon>Actinomycetota</taxon>
        <taxon>Actinomycetes</taxon>
        <taxon>Jiangellales</taxon>
        <taxon>Jiangellaceae</taxon>
        <taxon>Phytoactinopolyspora</taxon>
    </lineage>
</organism>
<evidence type="ECO:0000313" key="3">
    <source>
        <dbReference type="Proteomes" id="UP000460435"/>
    </source>
</evidence>
<dbReference type="EMBL" id="WLZY01000008">
    <property type="protein sequence ID" value="NDL59675.1"/>
    <property type="molecule type" value="Genomic_DNA"/>
</dbReference>
<feature type="transmembrane region" description="Helical" evidence="1">
    <location>
        <begin position="159"/>
        <end position="178"/>
    </location>
</feature>
<dbReference type="RefSeq" id="WP_162452369.1">
    <property type="nucleotide sequence ID" value="NZ_WLZY01000008.1"/>
</dbReference>
<keyword evidence="1" id="KW-0812">Transmembrane</keyword>
<keyword evidence="1" id="KW-1133">Transmembrane helix</keyword>
<evidence type="ECO:0000313" key="2">
    <source>
        <dbReference type="EMBL" id="NDL59675.1"/>
    </source>
</evidence>
<feature type="transmembrane region" description="Helical" evidence="1">
    <location>
        <begin position="20"/>
        <end position="39"/>
    </location>
</feature>
<dbReference type="Proteomes" id="UP000460435">
    <property type="component" value="Unassembled WGS sequence"/>
</dbReference>
<feature type="transmembrane region" description="Helical" evidence="1">
    <location>
        <begin position="96"/>
        <end position="118"/>
    </location>
</feature>
<protein>
    <submittedName>
        <fullName evidence="2">ABC transporter permease</fullName>
    </submittedName>
</protein>